<dbReference type="CDD" id="cd11053">
    <property type="entry name" value="CYP110-like"/>
    <property type="match status" value="1"/>
</dbReference>
<dbReference type="RefSeq" id="WP_208344096.1">
    <property type="nucleotide sequence ID" value="NZ_CAWQFN010000475.1"/>
</dbReference>
<keyword evidence="3 4" id="KW-0408">Iron</keyword>
<dbReference type="InterPro" id="IPR017972">
    <property type="entry name" value="Cyt_P450_CS"/>
</dbReference>
<protein>
    <submittedName>
        <fullName evidence="5">Cytochrome P450</fullName>
    </submittedName>
</protein>
<comment type="similarity">
    <text evidence="2 4">Belongs to the cytochrome P450 family.</text>
</comment>
<evidence type="ECO:0000256" key="3">
    <source>
        <dbReference type="PIRSR" id="PIRSR602401-1"/>
    </source>
</evidence>
<dbReference type="GO" id="GO:0004497">
    <property type="term" value="F:monooxygenase activity"/>
    <property type="evidence" value="ECO:0007669"/>
    <property type="project" value="UniProtKB-KW"/>
</dbReference>
<reference evidence="6" key="1">
    <citation type="journal article" date="2021" name="Science">
        <title>Hunting the eagle killer: A cyanobacterial neurotoxin causes vacuolar myelinopathy.</title>
        <authorList>
            <person name="Breinlinger S."/>
            <person name="Phillips T.J."/>
            <person name="Haram B.N."/>
            <person name="Mares J."/>
            <person name="Martinez Yerena J.A."/>
            <person name="Hrouzek P."/>
            <person name="Sobotka R."/>
            <person name="Henderson W.M."/>
            <person name="Schmieder P."/>
            <person name="Williams S.M."/>
            <person name="Lauderdale J.D."/>
            <person name="Wilde H.D."/>
            <person name="Gerrin W."/>
            <person name="Kust A."/>
            <person name="Washington J.W."/>
            <person name="Wagner C."/>
            <person name="Geier B."/>
            <person name="Liebeke M."/>
            <person name="Enke H."/>
            <person name="Niedermeyer T.H.J."/>
            <person name="Wilde S.B."/>
        </authorList>
    </citation>
    <scope>NUCLEOTIDE SEQUENCE [LARGE SCALE GENOMIC DNA]</scope>
    <source>
        <strain evidence="6">Thurmond2011</strain>
    </source>
</reference>
<feature type="binding site" description="axial binding residue" evidence="3">
    <location>
        <position position="397"/>
    </location>
    <ligand>
        <name>heme</name>
        <dbReference type="ChEBI" id="CHEBI:30413"/>
    </ligand>
    <ligandPart>
        <name>Fe</name>
        <dbReference type="ChEBI" id="CHEBI:18248"/>
    </ligandPart>
</feature>
<evidence type="ECO:0000313" key="6">
    <source>
        <dbReference type="Proteomes" id="UP000667802"/>
    </source>
</evidence>
<dbReference type="GO" id="GO:0005506">
    <property type="term" value="F:iron ion binding"/>
    <property type="evidence" value="ECO:0007669"/>
    <property type="project" value="InterPro"/>
</dbReference>
<keyword evidence="3 4" id="KW-0349">Heme</keyword>
<dbReference type="Proteomes" id="UP000667802">
    <property type="component" value="Unassembled WGS sequence"/>
</dbReference>
<dbReference type="PRINTS" id="PR00385">
    <property type="entry name" value="P450"/>
</dbReference>
<dbReference type="EMBL" id="JAALHA020000001">
    <property type="protein sequence ID" value="MDR9893667.1"/>
    <property type="molecule type" value="Genomic_DNA"/>
</dbReference>
<keyword evidence="4" id="KW-0503">Monooxygenase</keyword>
<evidence type="ECO:0000256" key="4">
    <source>
        <dbReference type="RuleBase" id="RU000461"/>
    </source>
</evidence>
<organism evidence="5 6">
    <name type="scientific">Aetokthonos hydrillicola Thurmond2011</name>
    <dbReference type="NCBI Taxonomy" id="2712845"/>
    <lineage>
        <taxon>Bacteria</taxon>
        <taxon>Bacillati</taxon>
        <taxon>Cyanobacteriota</taxon>
        <taxon>Cyanophyceae</taxon>
        <taxon>Nostocales</taxon>
        <taxon>Hapalosiphonaceae</taxon>
        <taxon>Aetokthonos</taxon>
    </lineage>
</organism>
<dbReference type="PANTHER" id="PTHR24305:SF166">
    <property type="entry name" value="CYTOCHROME P450 12A4, MITOCHONDRIAL-RELATED"/>
    <property type="match status" value="1"/>
</dbReference>
<evidence type="ECO:0000313" key="5">
    <source>
        <dbReference type="EMBL" id="MDR9893667.1"/>
    </source>
</evidence>
<name>A0AAP5I4M7_9CYAN</name>
<gene>
    <name evidence="5" type="ORF">G7B40_003610</name>
</gene>
<proteinExistence type="inferred from homology"/>
<dbReference type="PANTHER" id="PTHR24305">
    <property type="entry name" value="CYTOCHROME P450"/>
    <property type="match status" value="1"/>
</dbReference>
<dbReference type="AlphaFoldDB" id="A0AAP5I4M7"/>
<keyword evidence="3 4" id="KW-0479">Metal-binding</keyword>
<dbReference type="InterPro" id="IPR001128">
    <property type="entry name" value="Cyt_P450"/>
</dbReference>
<evidence type="ECO:0000256" key="1">
    <source>
        <dbReference type="ARBA" id="ARBA00001971"/>
    </source>
</evidence>
<comment type="cofactor">
    <cofactor evidence="1 3">
        <name>heme</name>
        <dbReference type="ChEBI" id="CHEBI:30413"/>
    </cofactor>
</comment>
<dbReference type="Pfam" id="PF00067">
    <property type="entry name" value="p450"/>
    <property type="match status" value="1"/>
</dbReference>
<dbReference type="PRINTS" id="PR00463">
    <property type="entry name" value="EP450I"/>
</dbReference>
<accession>A0AAP5I4M7</accession>
<keyword evidence="4" id="KW-0560">Oxidoreductase</keyword>
<dbReference type="SUPFAM" id="SSF48264">
    <property type="entry name" value="Cytochrome P450"/>
    <property type="match status" value="1"/>
</dbReference>
<dbReference type="GO" id="GO:0016705">
    <property type="term" value="F:oxidoreductase activity, acting on paired donors, with incorporation or reduction of molecular oxygen"/>
    <property type="evidence" value="ECO:0007669"/>
    <property type="project" value="InterPro"/>
</dbReference>
<sequence>MSTHQLPDGPQTHPLVQTFQWMTQPVEYMESCAQRYGDIFTLRLGPSFQPHVLISNPQALQQIFTTDSKLLESGESAGFVSDFFGQQSILALEGKRHQRQRKLLTPPFHGERMLAYGDIICDITKQVASQWPVGEPFSVVPSVRSLIFDVIAKAIFGTEEDAFYKKFKELFIAFLTPKRPLLRASMFLFPFVQRALSPLSPWKKLIQQLEEINELLYANIRERKEQPNDPSRSDLLSMIMSARDEQGQPMTDLEIRDQVIALLVGAYEAPKTAVSWALYWIHYHSEVHTKLLQELDSLGENPDVNTILNLPYLHAVCSEVLRLYPAALLGFNRVIKSPLAIGGYQFEPGTLLLICIYLTHHRQDLYPNSKQFKPERFLERPFASYEYLPFGGGNRRCIGMTFFWFEMKLILVTILSHFQMELVDSKPIQPVLKPVIRGLQLLGPEVGPKDVRMVIKGVRSQNQRVLVTK</sequence>
<dbReference type="InterPro" id="IPR002401">
    <property type="entry name" value="Cyt_P450_E_grp-I"/>
</dbReference>
<dbReference type="GO" id="GO:0020037">
    <property type="term" value="F:heme binding"/>
    <property type="evidence" value="ECO:0007669"/>
    <property type="project" value="InterPro"/>
</dbReference>
<dbReference type="PROSITE" id="PS00086">
    <property type="entry name" value="CYTOCHROME_P450"/>
    <property type="match status" value="1"/>
</dbReference>
<comment type="caution">
    <text evidence="5">The sequence shown here is derived from an EMBL/GenBank/DDBJ whole genome shotgun (WGS) entry which is preliminary data.</text>
</comment>
<evidence type="ECO:0000256" key="2">
    <source>
        <dbReference type="ARBA" id="ARBA00010617"/>
    </source>
</evidence>
<keyword evidence="6" id="KW-1185">Reference proteome</keyword>
<dbReference type="InterPro" id="IPR036396">
    <property type="entry name" value="Cyt_P450_sf"/>
</dbReference>
<dbReference type="InterPro" id="IPR050121">
    <property type="entry name" value="Cytochrome_P450_monoxygenase"/>
</dbReference>
<dbReference type="Gene3D" id="1.10.630.10">
    <property type="entry name" value="Cytochrome P450"/>
    <property type="match status" value="1"/>
</dbReference>